<reference evidence="1 2" key="1">
    <citation type="journal article" date="2020" name="Nat. Commun.">
        <title>The structures of two archaeal type IV pili illuminate evolutionary relationships.</title>
        <authorList>
            <person name="Wang F."/>
            <person name="Baquero D.P."/>
            <person name="Su Z."/>
            <person name="Beltran L.C."/>
            <person name="Prangishvili D."/>
            <person name="Krupovic M."/>
            <person name="Egelman E.H."/>
        </authorList>
    </citation>
    <scope>NUCLEOTIDE SEQUENCE [LARGE SCALE GENOMIC DNA]</scope>
    <source>
        <strain evidence="1 2">2GA</strain>
    </source>
</reference>
<evidence type="ECO:0000313" key="1">
    <source>
        <dbReference type="EMBL" id="NYR16628.1"/>
    </source>
</evidence>
<sequence length="77" mass="8467">MKYIIPLYIDQARQKRIRGTPLRAKLRPIFGGEIKVPEAEADEDLAHVVPAAFRKAPFEAVVGTGDAGCAILEKVLH</sequence>
<evidence type="ECO:0000313" key="2">
    <source>
        <dbReference type="Proteomes" id="UP000554766"/>
    </source>
</evidence>
<organism evidence="1 2">
    <name type="scientific">Pyrobaculum arsenaticum</name>
    <dbReference type="NCBI Taxonomy" id="121277"/>
    <lineage>
        <taxon>Archaea</taxon>
        <taxon>Thermoproteota</taxon>
        <taxon>Thermoprotei</taxon>
        <taxon>Thermoproteales</taxon>
        <taxon>Thermoproteaceae</taxon>
        <taxon>Pyrobaculum</taxon>
    </lineage>
</organism>
<dbReference type="GeneID" id="5055783"/>
<dbReference type="AlphaFoldDB" id="A0A7L4PCG2"/>
<comment type="caution">
    <text evidence="1">The sequence shown here is derived from an EMBL/GenBank/DDBJ whole genome shotgun (WGS) entry which is preliminary data.</text>
</comment>
<protein>
    <submittedName>
        <fullName evidence="1">Uncharacterized protein</fullName>
    </submittedName>
</protein>
<dbReference type="EMBL" id="JAAVJF010000007">
    <property type="protein sequence ID" value="NYR16628.1"/>
    <property type="molecule type" value="Genomic_DNA"/>
</dbReference>
<dbReference type="RefSeq" id="WP_011899864.1">
    <property type="nucleotide sequence ID" value="NZ_JAAVJF010000007.1"/>
</dbReference>
<name>A0A7L4PCG2_9CREN</name>
<dbReference type="Proteomes" id="UP000554766">
    <property type="component" value="Unassembled WGS sequence"/>
</dbReference>
<keyword evidence="2" id="KW-1185">Reference proteome</keyword>
<proteinExistence type="predicted"/>
<accession>A0A7L4PCG2</accession>
<gene>
    <name evidence="1" type="ORF">HC235_11975</name>
</gene>